<evidence type="ECO:0000313" key="7">
    <source>
        <dbReference type="Proteomes" id="UP001596052"/>
    </source>
</evidence>
<gene>
    <name evidence="6" type="ORF">ACFQDI_21650</name>
</gene>
<comment type="caution">
    <text evidence="6">The sequence shown here is derived from an EMBL/GenBank/DDBJ whole genome shotgun (WGS) entry which is preliminary data.</text>
</comment>
<reference evidence="7" key="1">
    <citation type="journal article" date="2019" name="Int. J. Syst. Evol. Microbiol.">
        <title>The Global Catalogue of Microorganisms (GCM) 10K type strain sequencing project: providing services to taxonomists for standard genome sequencing and annotation.</title>
        <authorList>
            <consortium name="The Broad Institute Genomics Platform"/>
            <consortium name="The Broad Institute Genome Sequencing Center for Infectious Disease"/>
            <person name="Wu L."/>
            <person name="Ma J."/>
        </authorList>
    </citation>
    <scope>NUCLEOTIDE SEQUENCE [LARGE SCALE GENOMIC DNA]</scope>
    <source>
        <strain evidence="7">CGMCC 4.1469</strain>
    </source>
</reference>
<evidence type="ECO:0000259" key="5">
    <source>
        <dbReference type="PROSITE" id="PS50893"/>
    </source>
</evidence>
<dbReference type="RefSeq" id="WP_377170841.1">
    <property type="nucleotide sequence ID" value="NZ_JBHSMQ010000010.1"/>
</dbReference>
<evidence type="ECO:0000256" key="2">
    <source>
        <dbReference type="ARBA" id="ARBA00022448"/>
    </source>
</evidence>
<organism evidence="6 7">
    <name type="scientific">Prosthecobacter fluviatilis</name>
    <dbReference type="NCBI Taxonomy" id="445931"/>
    <lineage>
        <taxon>Bacteria</taxon>
        <taxon>Pseudomonadati</taxon>
        <taxon>Verrucomicrobiota</taxon>
        <taxon>Verrucomicrobiia</taxon>
        <taxon>Verrucomicrobiales</taxon>
        <taxon>Verrucomicrobiaceae</taxon>
        <taxon>Prosthecobacter</taxon>
    </lineage>
</organism>
<dbReference type="InterPro" id="IPR027417">
    <property type="entry name" value="P-loop_NTPase"/>
</dbReference>
<dbReference type="EMBL" id="JBHSMQ010000010">
    <property type="protein sequence ID" value="MFC5457487.1"/>
    <property type="molecule type" value="Genomic_DNA"/>
</dbReference>
<dbReference type="CDD" id="cd03230">
    <property type="entry name" value="ABC_DR_subfamily_A"/>
    <property type="match status" value="1"/>
</dbReference>
<accession>A0ABW0KXP7</accession>
<dbReference type="PANTHER" id="PTHR43335">
    <property type="entry name" value="ABC TRANSPORTER, ATP-BINDING PROTEIN"/>
    <property type="match status" value="1"/>
</dbReference>
<feature type="domain" description="ABC transporter" evidence="5">
    <location>
        <begin position="2"/>
        <end position="231"/>
    </location>
</feature>
<dbReference type="Gene3D" id="3.40.50.300">
    <property type="entry name" value="P-loop containing nucleotide triphosphate hydrolases"/>
    <property type="match status" value="1"/>
</dbReference>
<keyword evidence="4 6" id="KW-0067">ATP-binding</keyword>
<evidence type="ECO:0000313" key="6">
    <source>
        <dbReference type="EMBL" id="MFC5457487.1"/>
    </source>
</evidence>
<dbReference type="GO" id="GO:0005524">
    <property type="term" value="F:ATP binding"/>
    <property type="evidence" value="ECO:0007669"/>
    <property type="project" value="UniProtKB-KW"/>
</dbReference>
<keyword evidence="2" id="KW-0813">Transport</keyword>
<proteinExistence type="inferred from homology"/>
<keyword evidence="7" id="KW-1185">Reference proteome</keyword>
<dbReference type="Proteomes" id="UP001596052">
    <property type="component" value="Unassembled WGS sequence"/>
</dbReference>
<dbReference type="PROSITE" id="PS50893">
    <property type="entry name" value="ABC_TRANSPORTER_2"/>
    <property type="match status" value="1"/>
</dbReference>
<comment type="similarity">
    <text evidence="1">Belongs to the ABC transporter superfamily.</text>
</comment>
<dbReference type="PANTHER" id="PTHR43335:SF4">
    <property type="entry name" value="ABC TRANSPORTER, ATP-BINDING PROTEIN"/>
    <property type="match status" value="1"/>
</dbReference>
<dbReference type="Pfam" id="PF00005">
    <property type="entry name" value="ABC_tran"/>
    <property type="match status" value="1"/>
</dbReference>
<dbReference type="Pfam" id="PF13732">
    <property type="entry name" value="DrrA1-3_C"/>
    <property type="match status" value="1"/>
</dbReference>
<protein>
    <submittedName>
        <fullName evidence="6">ATP-binding cassette domain-containing protein</fullName>
    </submittedName>
</protein>
<dbReference type="SUPFAM" id="SSF52540">
    <property type="entry name" value="P-loop containing nucleoside triphosphate hydrolases"/>
    <property type="match status" value="1"/>
</dbReference>
<dbReference type="InterPro" id="IPR003439">
    <property type="entry name" value="ABC_transporter-like_ATP-bd"/>
</dbReference>
<dbReference type="SMART" id="SM00382">
    <property type="entry name" value="AAA"/>
    <property type="match status" value="1"/>
</dbReference>
<keyword evidence="3" id="KW-0547">Nucleotide-binding</keyword>
<dbReference type="InterPro" id="IPR025302">
    <property type="entry name" value="DrrA1/2-like_C"/>
</dbReference>
<evidence type="ECO:0000256" key="4">
    <source>
        <dbReference type="ARBA" id="ARBA00022840"/>
    </source>
</evidence>
<dbReference type="InterPro" id="IPR003593">
    <property type="entry name" value="AAA+_ATPase"/>
</dbReference>
<evidence type="ECO:0000256" key="3">
    <source>
        <dbReference type="ARBA" id="ARBA00022741"/>
    </source>
</evidence>
<evidence type="ECO:0000256" key="1">
    <source>
        <dbReference type="ARBA" id="ARBA00005417"/>
    </source>
</evidence>
<sequence length="321" mass="36248">MIDVQELTKQYAGRTAVNSISFQVEPGEIVGFLGPNGAGKSTTMRILSGYMPATSGRALVAGFDVFHQSIQVRQSVGYMPENAPLYTDMRVKEYLYFRAELKGLSGTAMRRRIGEVMELTGVTDMRKRLIGNLSKGYRQRVALADALVHKPKLLILDEPTNGLDPVQIRHVRDLLRSLKSKHTVLLSTHILHEVEQTCDRVVMIHQGRIRANDTPANLTRQLRSTTLLHLEIDGTGNLAEKLSAIPAVRKATEEELQIHPWRRFTLRVEPDHDVRDEVLDLALKQKWRIREMHLQLPTLEDVFVELSMNAGTPTDIPTHVL</sequence>
<name>A0ABW0KXP7_9BACT</name>